<dbReference type="AlphaFoldDB" id="A0A419SGE7"/>
<proteinExistence type="predicted"/>
<evidence type="ECO:0000313" key="2">
    <source>
        <dbReference type="EMBL" id="RKD22857.1"/>
    </source>
</evidence>
<evidence type="ECO:0000313" key="3">
    <source>
        <dbReference type="Proteomes" id="UP000284219"/>
    </source>
</evidence>
<feature type="transmembrane region" description="Helical" evidence="1">
    <location>
        <begin position="44"/>
        <end position="66"/>
    </location>
</feature>
<sequence>MNPWTGLLRKEFRLGRTGVLIALLVMAIYIGFSIYLSWKTLPGVLIGMSFMLIMAHIFYLPFYVGFSLHREKHTMHHWLHNPLSGNALLTAKFINGLVSFCFSLFIACLFFLYAWWTNKRLSDELLIPFQDVIGTGGFILVHIILFAIYLTLWTLMLSMLELVTKQKLGKWRGVIAVAIILFGPRLWATLEATSLYHFLTQWGPIYLANTHMMIPQIKVVYVGFYIFHLIIAIMLFALSSWMLDRKVEIM</sequence>
<feature type="transmembrane region" description="Helical" evidence="1">
    <location>
        <begin position="174"/>
        <end position="199"/>
    </location>
</feature>
<keyword evidence="1" id="KW-1133">Transmembrane helix</keyword>
<reference evidence="2 3" key="1">
    <citation type="submission" date="2016-08" db="EMBL/GenBank/DDBJ databases">
        <title>Novel Firmicute Genomes.</title>
        <authorList>
            <person name="Poppleton D.I."/>
            <person name="Gribaldo S."/>
        </authorList>
    </citation>
    <scope>NUCLEOTIDE SEQUENCE [LARGE SCALE GENOMIC DNA]</scope>
    <source>
        <strain evidence="2 3">RAOx-1</strain>
    </source>
</reference>
<accession>A0A419SGE7</accession>
<keyword evidence="1" id="KW-0812">Transmembrane</keyword>
<feature type="transmembrane region" description="Helical" evidence="1">
    <location>
        <begin position="136"/>
        <end position="162"/>
    </location>
</feature>
<dbReference type="OrthoDB" id="1786466at2"/>
<gene>
    <name evidence="2" type="ORF">BEP19_11505</name>
</gene>
<protein>
    <submittedName>
        <fullName evidence="2">Uncharacterized protein</fullName>
    </submittedName>
</protein>
<feature type="transmembrane region" description="Helical" evidence="1">
    <location>
        <begin position="18"/>
        <end position="38"/>
    </location>
</feature>
<comment type="caution">
    <text evidence="2">The sequence shown here is derived from an EMBL/GenBank/DDBJ whole genome shotgun (WGS) entry which is preliminary data.</text>
</comment>
<feature type="transmembrane region" description="Helical" evidence="1">
    <location>
        <begin position="93"/>
        <end position="116"/>
    </location>
</feature>
<name>A0A419SGE7_9BACL</name>
<feature type="transmembrane region" description="Helical" evidence="1">
    <location>
        <begin position="219"/>
        <end position="243"/>
    </location>
</feature>
<dbReference type="Proteomes" id="UP000284219">
    <property type="component" value="Unassembled WGS sequence"/>
</dbReference>
<dbReference type="RefSeq" id="WP_120190346.1">
    <property type="nucleotide sequence ID" value="NZ_MCHY01000009.1"/>
</dbReference>
<keyword evidence="3" id="KW-1185">Reference proteome</keyword>
<organism evidence="2 3">
    <name type="scientific">Ammoniphilus oxalaticus</name>
    <dbReference type="NCBI Taxonomy" id="66863"/>
    <lineage>
        <taxon>Bacteria</taxon>
        <taxon>Bacillati</taxon>
        <taxon>Bacillota</taxon>
        <taxon>Bacilli</taxon>
        <taxon>Bacillales</taxon>
        <taxon>Paenibacillaceae</taxon>
        <taxon>Aneurinibacillus group</taxon>
        <taxon>Ammoniphilus</taxon>
    </lineage>
</organism>
<keyword evidence="1" id="KW-0472">Membrane</keyword>
<dbReference type="EMBL" id="MCHY01000009">
    <property type="protein sequence ID" value="RKD22857.1"/>
    <property type="molecule type" value="Genomic_DNA"/>
</dbReference>
<evidence type="ECO:0000256" key="1">
    <source>
        <dbReference type="SAM" id="Phobius"/>
    </source>
</evidence>